<dbReference type="GO" id="GO:0009893">
    <property type="term" value="P:positive regulation of metabolic process"/>
    <property type="evidence" value="ECO:0007669"/>
    <property type="project" value="UniProtKB-ARBA"/>
</dbReference>
<dbReference type="CDD" id="cd00067">
    <property type="entry name" value="GAL4"/>
    <property type="match status" value="1"/>
</dbReference>
<accession>A0A5N5WVM1</accession>
<dbReference type="GO" id="GO:0003677">
    <property type="term" value="F:DNA binding"/>
    <property type="evidence" value="ECO:0007669"/>
    <property type="project" value="UniProtKB-KW"/>
</dbReference>
<dbReference type="PROSITE" id="PS00463">
    <property type="entry name" value="ZN2_CY6_FUNGAL_1"/>
    <property type="match status" value="1"/>
</dbReference>
<keyword evidence="9" id="KW-1185">Reference proteome</keyword>
<dbReference type="PANTHER" id="PTHR36206">
    <property type="entry name" value="ASPERCRYPTIN BIOSYNTHESIS CLUSTER-SPECIFIC TRANSCRIPTION REGULATOR ATNN-RELATED"/>
    <property type="match status" value="1"/>
</dbReference>
<evidence type="ECO:0000256" key="5">
    <source>
        <dbReference type="ARBA" id="ARBA00023163"/>
    </source>
</evidence>
<keyword evidence="1" id="KW-0479">Metal-binding</keyword>
<evidence type="ECO:0000256" key="6">
    <source>
        <dbReference type="ARBA" id="ARBA00023242"/>
    </source>
</evidence>
<keyword evidence="6" id="KW-0539">Nucleus</keyword>
<name>A0A5N5WVM1_9EURO</name>
<feature type="domain" description="Zn(2)-C6 fungal-type" evidence="7">
    <location>
        <begin position="40"/>
        <end position="68"/>
    </location>
</feature>
<dbReference type="SUPFAM" id="SSF57701">
    <property type="entry name" value="Zn2/Cys6 DNA-binding domain"/>
    <property type="match status" value="1"/>
</dbReference>
<evidence type="ECO:0000313" key="8">
    <source>
        <dbReference type="EMBL" id="KAB8072583.1"/>
    </source>
</evidence>
<keyword evidence="3" id="KW-0805">Transcription regulation</keyword>
<keyword evidence="5" id="KW-0804">Transcription</keyword>
<dbReference type="OrthoDB" id="3172332at2759"/>
<evidence type="ECO:0000313" key="9">
    <source>
        <dbReference type="Proteomes" id="UP000326565"/>
    </source>
</evidence>
<evidence type="ECO:0000256" key="3">
    <source>
        <dbReference type="ARBA" id="ARBA00023015"/>
    </source>
</evidence>
<dbReference type="Proteomes" id="UP000326565">
    <property type="component" value="Unassembled WGS sequence"/>
</dbReference>
<keyword evidence="4" id="KW-0238">DNA-binding</keyword>
<dbReference type="AlphaFoldDB" id="A0A5N5WVM1"/>
<dbReference type="PANTHER" id="PTHR36206:SF16">
    <property type="entry name" value="TRANSCRIPTION FACTOR DOMAIN-CONTAINING PROTEIN-RELATED"/>
    <property type="match status" value="1"/>
</dbReference>
<evidence type="ECO:0000256" key="2">
    <source>
        <dbReference type="ARBA" id="ARBA00022833"/>
    </source>
</evidence>
<dbReference type="GO" id="GO:0000981">
    <property type="term" value="F:DNA-binding transcription factor activity, RNA polymerase II-specific"/>
    <property type="evidence" value="ECO:0007669"/>
    <property type="project" value="InterPro"/>
</dbReference>
<gene>
    <name evidence="8" type="ORF">BDV29DRAFT_202254</name>
</gene>
<organism evidence="8 9">
    <name type="scientific">Aspergillus leporis</name>
    <dbReference type="NCBI Taxonomy" id="41062"/>
    <lineage>
        <taxon>Eukaryota</taxon>
        <taxon>Fungi</taxon>
        <taxon>Dikarya</taxon>
        <taxon>Ascomycota</taxon>
        <taxon>Pezizomycotina</taxon>
        <taxon>Eurotiomycetes</taxon>
        <taxon>Eurotiomycetidae</taxon>
        <taxon>Eurotiales</taxon>
        <taxon>Aspergillaceae</taxon>
        <taxon>Aspergillus</taxon>
        <taxon>Aspergillus subgen. Circumdati</taxon>
    </lineage>
</organism>
<dbReference type="PROSITE" id="PS50048">
    <property type="entry name" value="ZN2_CY6_FUNGAL_2"/>
    <property type="match status" value="1"/>
</dbReference>
<reference evidence="8 9" key="1">
    <citation type="submission" date="2019-04" db="EMBL/GenBank/DDBJ databases">
        <title>Friends and foes A comparative genomics study of 23 Aspergillus species from section Flavi.</title>
        <authorList>
            <consortium name="DOE Joint Genome Institute"/>
            <person name="Kjaerbolling I."/>
            <person name="Vesth T."/>
            <person name="Frisvad J.C."/>
            <person name="Nybo J.L."/>
            <person name="Theobald S."/>
            <person name="Kildgaard S."/>
            <person name="Isbrandt T."/>
            <person name="Kuo A."/>
            <person name="Sato A."/>
            <person name="Lyhne E.K."/>
            <person name="Kogle M.E."/>
            <person name="Wiebenga A."/>
            <person name="Kun R.S."/>
            <person name="Lubbers R.J."/>
            <person name="Makela M.R."/>
            <person name="Barry K."/>
            <person name="Chovatia M."/>
            <person name="Clum A."/>
            <person name="Daum C."/>
            <person name="Haridas S."/>
            <person name="He G."/>
            <person name="LaButti K."/>
            <person name="Lipzen A."/>
            <person name="Mondo S."/>
            <person name="Riley R."/>
            <person name="Salamov A."/>
            <person name="Simmons B.A."/>
            <person name="Magnuson J.K."/>
            <person name="Henrissat B."/>
            <person name="Mortensen U.H."/>
            <person name="Larsen T.O."/>
            <person name="Devries R.P."/>
            <person name="Grigoriev I.V."/>
            <person name="Machida M."/>
            <person name="Baker S.E."/>
            <person name="Andersen M.R."/>
        </authorList>
    </citation>
    <scope>NUCLEOTIDE SEQUENCE [LARGE SCALE GENOMIC DNA]</scope>
    <source>
        <strain evidence="8 9">CBS 151.66</strain>
    </source>
</reference>
<evidence type="ECO:0000259" key="7">
    <source>
        <dbReference type="PROSITE" id="PS50048"/>
    </source>
</evidence>
<dbReference type="InterPro" id="IPR036864">
    <property type="entry name" value="Zn2-C6_fun-type_DNA-bd_sf"/>
</dbReference>
<keyword evidence="2" id="KW-0862">Zinc</keyword>
<proteinExistence type="predicted"/>
<dbReference type="SMART" id="SM00066">
    <property type="entry name" value="GAL4"/>
    <property type="match status" value="1"/>
</dbReference>
<dbReference type="EMBL" id="ML732244">
    <property type="protein sequence ID" value="KAB8072583.1"/>
    <property type="molecule type" value="Genomic_DNA"/>
</dbReference>
<evidence type="ECO:0000256" key="1">
    <source>
        <dbReference type="ARBA" id="ARBA00022723"/>
    </source>
</evidence>
<dbReference type="InterPro" id="IPR001138">
    <property type="entry name" value="Zn2Cys6_DnaBD"/>
</dbReference>
<dbReference type="InterPro" id="IPR052360">
    <property type="entry name" value="Transcr_Regulatory_Proteins"/>
</dbReference>
<protein>
    <recommendedName>
        <fullName evidence="7">Zn(2)-C6 fungal-type domain-containing protein</fullName>
    </recommendedName>
</protein>
<dbReference type="Pfam" id="PF00172">
    <property type="entry name" value="Zn_clus"/>
    <property type="match status" value="1"/>
</dbReference>
<evidence type="ECO:0000256" key="4">
    <source>
        <dbReference type="ARBA" id="ARBA00023125"/>
    </source>
</evidence>
<dbReference type="Gene3D" id="4.10.240.10">
    <property type="entry name" value="Zn(2)-C6 fungal-type DNA-binding domain"/>
    <property type="match status" value="1"/>
</dbReference>
<sequence length="538" mass="60967">MWSKNSPMFDFPRNVLGDKNRIILSGPKRRKALSKRSRTGCRTCRHRKVKCDESPDACKNCVSTGRSCDGYDQHRLPQHQGSQLHLPITNAFHPTMTVDERRCFSYFQYCTVPNLSGLYDSIIWQQLSLFSAAHQENEMRRKQLPEMAVHENSWHQFALEQLGRSFSLLRKRSPSQDPQLTTVMLLCCLLFGTREFILGQYDTGFMHLRSGLRILKASKTLGVSYQASPTEQQCLLAVFIHMDHQAAYFGLGDPILGQGDENEYQLPCAAHCTAFHNIQEAREVLEHIARDVVRFATLSATLSDMEILLSKQGPIVSQMSRFAQTFETFRQKTYNSLSPKDNGVADLTQLKQYALILTLKTCLLPPNDPAITLYTSDFKHIYSFAEAIMSRNPKFPSITMDTGIFPPLYIVANRYPDHSVRWRAIKALLFCSHREGPWDANLLARIAAECMKLESKGAVEPQSGSDHVTQDLHPCKNLAAVSEDRRYVRMPYRVGNTEKNWWFRLDGEGLGSSIPGKNITGRSCVIPSPLPFLAPIAD</sequence>
<dbReference type="GO" id="GO:0008270">
    <property type="term" value="F:zinc ion binding"/>
    <property type="evidence" value="ECO:0007669"/>
    <property type="project" value="InterPro"/>
</dbReference>